<evidence type="ECO:0000256" key="4">
    <source>
        <dbReference type="HAMAP-Rule" id="MF_00434"/>
    </source>
</evidence>
<dbReference type="NCBIfam" id="NF002017">
    <property type="entry name" value="PRK00823.1-2"/>
    <property type="match status" value="1"/>
</dbReference>
<gene>
    <name evidence="5" type="ORF">JIN81_12530</name>
</gene>
<evidence type="ECO:0000256" key="1">
    <source>
        <dbReference type="ARBA" id="ARBA00001554"/>
    </source>
</evidence>
<dbReference type="Proteomes" id="UP000658278">
    <property type="component" value="Unassembled WGS sequence"/>
</dbReference>
<dbReference type="InterPro" id="IPR036428">
    <property type="entry name" value="PCD_sf"/>
</dbReference>
<dbReference type="Pfam" id="PF01329">
    <property type="entry name" value="Pterin_4a"/>
    <property type="match status" value="1"/>
</dbReference>
<protein>
    <recommendedName>
        <fullName evidence="4">Putative pterin-4-alpha-carbinolamine dehydratase</fullName>
        <shortName evidence="4">PHS</shortName>
        <ecNumber evidence="4">4.2.1.96</ecNumber>
    </recommendedName>
    <alternativeName>
        <fullName evidence="4">4-alpha-hydroxy-tetrahydropterin dehydratase</fullName>
    </alternativeName>
    <alternativeName>
        <fullName evidence="4">Pterin carbinolamine dehydratase</fullName>
        <shortName evidence="4">PCD</shortName>
    </alternativeName>
</protein>
<dbReference type="AlphaFoldDB" id="A0A934R9W6"/>
<proteinExistence type="inferred from homology"/>
<dbReference type="EMBL" id="JAENII010000009">
    <property type="protein sequence ID" value="MBK1827849.1"/>
    <property type="molecule type" value="Genomic_DNA"/>
</dbReference>
<evidence type="ECO:0000313" key="5">
    <source>
        <dbReference type="EMBL" id="MBK1827849.1"/>
    </source>
</evidence>
<evidence type="ECO:0000256" key="3">
    <source>
        <dbReference type="ARBA" id="ARBA00023239"/>
    </source>
</evidence>
<dbReference type="PANTHER" id="PTHR12599">
    <property type="entry name" value="PTERIN-4-ALPHA-CARBINOLAMINE DEHYDRATASE"/>
    <property type="match status" value="1"/>
</dbReference>
<dbReference type="RefSeq" id="WP_200280051.1">
    <property type="nucleotide sequence ID" value="NZ_JAENII010000009.1"/>
</dbReference>
<organism evidence="5 6">
    <name type="scientific">Haloferula rosea</name>
    <dbReference type="NCBI Taxonomy" id="490093"/>
    <lineage>
        <taxon>Bacteria</taxon>
        <taxon>Pseudomonadati</taxon>
        <taxon>Verrucomicrobiota</taxon>
        <taxon>Verrucomicrobiia</taxon>
        <taxon>Verrucomicrobiales</taxon>
        <taxon>Verrucomicrobiaceae</taxon>
        <taxon>Haloferula</taxon>
    </lineage>
</organism>
<dbReference type="Gene3D" id="3.30.1360.20">
    <property type="entry name" value="Transcriptional coactivator/pterin dehydratase"/>
    <property type="match status" value="1"/>
</dbReference>
<keyword evidence="6" id="KW-1185">Reference proteome</keyword>
<sequence>MSELLDPSEREELSKRFPEWDIDERRMTRTFEFDDFMEGVDFVNLLADVAEKAGHHPDIDIRYRRVTAVLTTHDAGGLTESDAEMAQRINHLAG</sequence>
<evidence type="ECO:0000313" key="6">
    <source>
        <dbReference type="Proteomes" id="UP000658278"/>
    </source>
</evidence>
<dbReference type="InterPro" id="IPR001533">
    <property type="entry name" value="Pterin_deHydtase"/>
</dbReference>
<dbReference type="EC" id="4.2.1.96" evidence="4"/>
<name>A0A934R9W6_9BACT</name>
<dbReference type="GO" id="GO:0008124">
    <property type="term" value="F:4-alpha-hydroxytetrahydrobiopterin dehydratase activity"/>
    <property type="evidence" value="ECO:0007669"/>
    <property type="project" value="UniProtKB-UniRule"/>
</dbReference>
<dbReference type="PANTHER" id="PTHR12599:SF0">
    <property type="entry name" value="PTERIN-4-ALPHA-CARBINOLAMINE DEHYDRATASE"/>
    <property type="match status" value="1"/>
</dbReference>
<keyword evidence="3 4" id="KW-0456">Lyase</keyword>
<evidence type="ECO:0000256" key="2">
    <source>
        <dbReference type="ARBA" id="ARBA00006472"/>
    </source>
</evidence>
<comment type="catalytic activity">
    <reaction evidence="1 4">
        <text>(4aS,6R)-4a-hydroxy-L-erythro-5,6,7,8-tetrahydrobiopterin = (6R)-L-erythro-6,7-dihydrobiopterin + H2O</text>
        <dbReference type="Rhea" id="RHEA:11920"/>
        <dbReference type="ChEBI" id="CHEBI:15377"/>
        <dbReference type="ChEBI" id="CHEBI:15642"/>
        <dbReference type="ChEBI" id="CHEBI:43120"/>
        <dbReference type="EC" id="4.2.1.96"/>
    </reaction>
</comment>
<reference evidence="5" key="1">
    <citation type="submission" date="2021-01" db="EMBL/GenBank/DDBJ databases">
        <title>Modified the classification status of verrucomicrobia.</title>
        <authorList>
            <person name="Feng X."/>
        </authorList>
    </citation>
    <scope>NUCLEOTIDE SEQUENCE</scope>
    <source>
        <strain evidence="5">KCTC 22201</strain>
    </source>
</reference>
<accession>A0A934R9W6</accession>
<comment type="caution">
    <text evidence="5">The sequence shown here is derived from an EMBL/GenBank/DDBJ whole genome shotgun (WGS) entry which is preliminary data.</text>
</comment>
<dbReference type="GO" id="GO:0006729">
    <property type="term" value="P:tetrahydrobiopterin biosynthetic process"/>
    <property type="evidence" value="ECO:0007669"/>
    <property type="project" value="InterPro"/>
</dbReference>
<dbReference type="HAMAP" id="MF_00434">
    <property type="entry name" value="Pterin_4_alpha"/>
    <property type="match status" value="1"/>
</dbReference>
<comment type="similarity">
    <text evidence="2 4">Belongs to the pterin-4-alpha-carbinolamine dehydratase family.</text>
</comment>
<dbReference type="SUPFAM" id="SSF55248">
    <property type="entry name" value="PCD-like"/>
    <property type="match status" value="1"/>
</dbReference>
<dbReference type="CDD" id="cd00488">
    <property type="entry name" value="PCD_DCoH"/>
    <property type="match status" value="1"/>
</dbReference>